<feature type="signal peptide" evidence="4">
    <location>
        <begin position="1"/>
        <end position="26"/>
    </location>
</feature>
<keyword evidence="2 3" id="KW-0326">Glycosidase</keyword>
<feature type="domain" description="Glycoside hydrolase family 5" evidence="5">
    <location>
        <begin position="40"/>
        <end position="282"/>
    </location>
</feature>
<gene>
    <name evidence="6" type="ORF">C1I91_04495</name>
</gene>
<evidence type="ECO:0000256" key="2">
    <source>
        <dbReference type="ARBA" id="ARBA00023295"/>
    </source>
</evidence>
<dbReference type="Pfam" id="PF00150">
    <property type="entry name" value="Cellulase"/>
    <property type="match status" value="1"/>
</dbReference>
<dbReference type="Gene3D" id="3.20.20.80">
    <property type="entry name" value="Glycosidases"/>
    <property type="match status" value="1"/>
</dbReference>
<evidence type="ECO:0000313" key="7">
    <source>
        <dbReference type="Proteomes" id="UP000286268"/>
    </source>
</evidence>
<keyword evidence="1 3" id="KW-0378">Hydrolase</keyword>
<dbReference type="OrthoDB" id="220114at2"/>
<reference evidence="6 7" key="1">
    <citation type="submission" date="2018-01" db="EMBL/GenBank/DDBJ databases">
        <title>Genome Sequencing and Assembly of Anaerobacter polyendosporus strain CT4.</title>
        <authorList>
            <person name="Tachaapaikoon C."/>
            <person name="Sutheeworapong S."/>
            <person name="Jenjaroenpun P."/>
            <person name="Wongsurawat T."/>
            <person name="Nookeaw I."/>
            <person name="Cheawchanlertfa P."/>
            <person name="Kosugi A."/>
            <person name="Cheevadhanarak S."/>
            <person name="Ratanakhanokchai K."/>
        </authorList>
    </citation>
    <scope>NUCLEOTIDE SEQUENCE [LARGE SCALE GENOMIC DNA]</scope>
    <source>
        <strain evidence="6 7">CT4</strain>
    </source>
</reference>
<name>A0A410DPG3_9CLOT</name>
<evidence type="ECO:0000256" key="3">
    <source>
        <dbReference type="RuleBase" id="RU361153"/>
    </source>
</evidence>
<feature type="chain" id="PRO_5019325310" evidence="4">
    <location>
        <begin position="27"/>
        <end position="325"/>
    </location>
</feature>
<dbReference type="InterPro" id="IPR017853">
    <property type="entry name" value="GH"/>
</dbReference>
<comment type="similarity">
    <text evidence="3">Belongs to the glycosyl hydrolase 5 (cellulase A) family.</text>
</comment>
<dbReference type="EMBL" id="CP025746">
    <property type="protein sequence ID" value="QAA30979.1"/>
    <property type="molecule type" value="Genomic_DNA"/>
</dbReference>
<dbReference type="InterPro" id="IPR001547">
    <property type="entry name" value="Glyco_hydro_5"/>
</dbReference>
<dbReference type="Proteomes" id="UP000286268">
    <property type="component" value="Chromosome"/>
</dbReference>
<dbReference type="PANTHER" id="PTHR34142:SF1">
    <property type="entry name" value="GLYCOSIDE HYDROLASE FAMILY 5 DOMAIN-CONTAINING PROTEIN"/>
    <property type="match status" value="1"/>
</dbReference>
<evidence type="ECO:0000256" key="4">
    <source>
        <dbReference type="SAM" id="SignalP"/>
    </source>
</evidence>
<evidence type="ECO:0000313" key="6">
    <source>
        <dbReference type="EMBL" id="QAA30979.1"/>
    </source>
</evidence>
<dbReference type="GO" id="GO:0004553">
    <property type="term" value="F:hydrolase activity, hydrolyzing O-glycosyl compounds"/>
    <property type="evidence" value="ECO:0007669"/>
    <property type="project" value="InterPro"/>
</dbReference>
<accession>A0A410DPG3</accession>
<sequence>MKIKSFIMSLILLTSFTIPYSQKATAATTGFHVNGSSLYDGNNKPFVMRGINHAYTWYKGQESVAIPAIAKTGANTIRIVLSDGDQWTKDDLASIKNLISLCEKNKLVAILEVHDGTGSDDINRLNNAANFWIEMKSALIGKEHTVILNIANEWYGTWSSSGWANGYKQVIPKLRDAGIKNTLMVDCAGWGQYPASISDYGTDVFNSDKLKNTMFSIHMYEYAGGNASNVKNNIDSVLNKGLALCIGEFGIRHTNGDVDEATIMSYCTQKSVGYLAWSWYGNNSDLSFLDLSKDMKGTSYTEAGNIIINGTNGIKATSKICSVFK</sequence>
<dbReference type="AlphaFoldDB" id="A0A410DPG3"/>
<dbReference type="SUPFAM" id="SSF51445">
    <property type="entry name" value="(Trans)glycosidases"/>
    <property type="match status" value="1"/>
</dbReference>
<keyword evidence="7" id="KW-1185">Reference proteome</keyword>
<evidence type="ECO:0000259" key="5">
    <source>
        <dbReference type="Pfam" id="PF00150"/>
    </source>
</evidence>
<proteinExistence type="inferred from homology"/>
<keyword evidence="4" id="KW-0732">Signal</keyword>
<evidence type="ECO:0000256" key="1">
    <source>
        <dbReference type="ARBA" id="ARBA00022801"/>
    </source>
</evidence>
<organism evidence="6 7">
    <name type="scientific">Clostridium manihotivorum</name>
    <dbReference type="NCBI Taxonomy" id="2320868"/>
    <lineage>
        <taxon>Bacteria</taxon>
        <taxon>Bacillati</taxon>
        <taxon>Bacillota</taxon>
        <taxon>Clostridia</taxon>
        <taxon>Eubacteriales</taxon>
        <taxon>Clostridiaceae</taxon>
        <taxon>Clostridium</taxon>
    </lineage>
</organism>
<dbReference type="PANTHER" id="PTHR34142">
    <property type="entry name" value="ENDO-BETA-1,4-GLUCANASE A"/>
    <property type="match status" value="1"/>
</dbReference>
<dbReference type="GO" id="GO:0009251">
    <property type="term" value="P:glucan catabolic process"/>
    <property type="evidence" value="ECO:0007669"/>
    <property type="project" value="TreeGrafter"/>
</dbReference>
<dbReference type="KEGG" id="cmah:C1I91_04495"/>
<dbReference type="RefSeq" id="WP_128211511.1">
    <property type="nucleotide sequence ID" value="NZ_CP025746.1"/>
</dbReference>
<protein>
    <submittedName>
        <fullName evidence="6">Endoglucanase</fullName>
    </submittedName>
</protein>